<protein>
    <submittedName>
        <fullName evidence="2">Elongation factor P</fullName>
    </submittedName>
</protein>
<dbReference type="EMBL" id="JABWTA010000001">
    <property type="protein sequence ID" value="NVE93654.1"/>
    <property type="molecule type" value="Genomic_DNA"/>
</dbReference>
<keyword evidence="1" id="KW-0732">Signal</keyword>
<reference evidence="2 3" key="1">
    <citation type="submission" date="2020-06" db="EMBL/GenBank/DDBJ databases">
        <title>Altererythrobacter lutimaris sp. nov., a marine bacterium isolated from a tidal flat.</title>
        <authorList>
            <person name="Kim D."/>
            <person name="Yoo Y."/>
            <person name="Kim J.-J."/>
        </authorList>
    </citation>
    <scope>NUCLEOTIDE SEQUENCE [LARGE SCALE GENOMIC DNA]</scope>
    <source>
        <strain evidence="2 3">JGD-16</strain>
    </source>
</reference>
<proteinExistence type="predicted"/>
<evidence type="ECO:0000256" key="1">
    <source>
        <dbReference type="SAM" id="SignalP"/>
    </source>
</evidence>
<keyword evidence="2" id="KW-0251">Elongation factor</keyword>
<comment type="caution">
    <text evidence="2">The sequence shown here is derived from an EMBL/GenBank/DDBJ whole genome shotgun (WGS) entry which is preliminary data.</text>
</comment>
<organism evidence="2 3">
    <name type="scientific">Altererythrobacter lutimaris</name>
    <dbReference type="NCBI Taxonomy" id="2743979"/>
    <lineage>
        <taxon>Bacteria</taxon>
        <taxon>Pseudomonadati</taxon>
        <taxon>Pseudomonadota</taxon>
        <taxon>Alphaproteobacteria</taxon>
        <taxon>Sphingomonadales</taxon>
        <taxon>Erythrobacteraceae</taxon>
        <taxon>Altererythrobacter</taxon>
    </lineage>
</organism>
<evidence type="ECO:0000313" key="3">
    <source>
        <dbReference type="Proteomes" id="UP000546031"/>
    </source>
</evidence>
<dbReference type="Proteomes" id="UP000546031">
    <property type="component" value="Unassembled WGS sequence"/>
</dbReference>
<dbReference type="AlphaFoldDB" id="A0A850H3C1"/>
<feature type="chain" id="PRO_5032637951" evidence="1">
    <location>
        <begin position="23"/>
        <end position="120"/>
    </location>
</feature>
<dbReference type="RefSeq" id="WP_176272009.1">
    <property type="nucleotide sequence ID" value="NZ_JABWTA010000001.1"/>
</dbReference>
<keyword evidence="3" id="KW-1185">Reference proteome</keyword>
<evidence type="ECO:0000313" key="2">
    <source>
        <dbReference type="EMBL" id="NVE93654.1"/>
    </source>
</evidence>
<dbReference type="GO" id="GO:0003746">
    <property type="term" value="F:translation elongation factor activity"/>
    <property type="evidence" value="ECO:0007669"/>
    <property type="project" value="UniProtKB-KW"/>
</dbReference>
<feature type="signal peptide" evidence="1">
    <location>
        <begin position="1"/>
        <end position="22"/>
    </location>
</feature>
<accession>A0A850H3C1</accession>
<name>A0A850H3C1_9SPHN</name>
<keyword evidence="2" id="KW-0648">Protein biosynthesis</keyword>
<gene>
    <name evidence="2" type="ORF">HUO12_01955</name>
</gene>
<sequence length="120" mass="13093">MMKTLSIFAAGCAIALSAPALAQDGGMLRTMPHGTYECAYPGSAAGAAIEREEAEDFRLSSASRYRNEEGRGTYLLKGDIFTFTRGPKKGERFIREGENRLRKLDNAGNATRLLCVRRGS</sequence>